<gene>
    <name evidence="2" type="ORF">SAOR_03460</name>
</gene>
<keyword evidence="3" id="KW-1185">Reference proteome</keyword>
<evidence type="ECO:0000256" key="1">
    <source>
        <dbReference type="SAM" id="Coils"/>
    </source>
</evidence>
<sequence length="124" mass="13569">MTLLAGISLLFGAALAVATALLWRAYRRLHALEAQIGRLARELESSDEELAALLGEVGGSRIIVDIINPMTLARSRSRWGAAFVGVAPRMVRRRVYDTVAREMKAQLAAQQVEARLEIFHPSGS</sequence>
<evidence type="ECO:0000313" key="3">
    <source>
        <dbReference type="Proteomes" id="UP000283993"/>
    </source>
</evidence>
<organism evidence="2 3">
    <name type="scientific">Salinisphaera orenii MK-B5</name>
    <dbReference type="NCBI Taxonomy" id="856730"/>
    <lineage>
        <taxon>Bacteria</taxon>
        <taxon>Pseudomonadati</taxon>
        <taxon>Pseudomonadota</taxon>
        <taxon>Gammaproteobacteria</taxon>
        <taxon>Salinisphaerales</taxon>
        <taxon>Salinisphaeraceae</taxon>
        <taxon>Salinisphaera</taxon>
    </lineage>
</organism>
<feature type="coiled-coil region" evidence="1">
    <location>
        <begin position="29"/>
        <end position="56"/>
    </location>
</feature>
<comment type="caution">
    <text evidence="2">The sequence shown here is derived from an EMBL/GenBank/DDBJ whole genome shotgun (WGS) entry which is preliminary data.</text>
</comment>
<name>A0A423PV82_9GAMM</name>
<dbReference type="EMBL" id="AYKH01000004">
    <property type="protein sequence ID" value="ROO29520.1"/>
    <property type="molecule type" value="Genomic_DNA"/>
</dbReference>
<dbReference type="AlphaFoldDB" id="A0A423PV82"/>
<evidence type="ECO:0000313" key="2">
    <source>
        <dbReference type="EMBL" id="ROO29520.1"/>
    </source>
</evidence>
<protein>
    <submittedName>
        <fullName evidence="2">Uncharacterized protein</fullName>
    </submittedName>
</protein>
<keyword evidence="1" id="KW-0175">Coiled coil</keyword>
<dbReference type="RefSeq" id="WP_123630228.1">
    <property type="nucleotide sequence ID" value="NZ_AYKH01000004.1"/>
</dbReference>
<reference evidence="2 3" key="1">
    <citation type="submission" date="2013-10" db="EMBL/GenBank/DDBJ databases">
        <title>Salinisphaera orenii MK-B5 Genome Sequencing.</title>
        <authorList>
            <person name="Lai Q."/>
            <person name="Li C."/>
            <person name="Shao Z."/>
        </authorList>
    </citation>
    <scope>NUCLEOTIDE SEQUENCE [LARGE SCALE GENOMIC DNA]</scope>
    <source>
        <strain evidence="2 3">MK-B5</strain>
    </source>
</reference>
<proteinExistence type="predicted"/>
<accession>A0A423PV82</accession>
<dbReference type="Proteomes" id="UP000283993">
    <property type="component" value="Unassembled WGS sequence"/>
</dbReference>